<evidence type="ECO:0000313" key="1">
    <source>
        <dbReference type="EMBL" id="KAK4785591.1"/>
    </source>
</evidence>
<dbReference type="Pfam" id="PF05553">
    <property type="entry name" value="DUF761"/>
    <property type="match status" value="1"/>
</dbReference>
<dbReference type="Proteomes" id="UP001346149">
    <property type="component" value="Unassembled WGS sequence"/>
</dbReference>
<dbReference type="PANTHER" id="PTHR33265:SF6">
    <property type="entry name" value="OS01G0930500 PROTEIN"/>
    <property type="match status" value="1"/>
</dbReference>
<proteinExistence type="predicted"/>
<gene>
    <name evidence="1" type="ORF">SAY86_002280</name>
</gene>
<dbReference type="InterPro" id="IPR008480">
    <property type="entry name" value="DUF761_pln"/>
</dbReference>
<evidence type="ECO:0000313" key="2">
    <source>
        <dbReference type="Proteomes" id="UP001346149"/>
    </source>
</evidence>
<accession>A0AAN7LFR7</accession>
<comment type="caution">
    <text evidence="1">The sequence shown here is derived from an EMBL/GenBank/DDBJ whole genome shotgun (WGS) entry which is preliminary data.</text>
</comment>
<name>A0AAN7LFR7_TRANT</name>
<dbReference type="EMBL" id="JAXQNO010000013">
    <property type="protein sequence ID" value="KAK4785591.1"/>
    <property type="molecule type" value="Genomic_DNA"/>
</dbReference>
<dbReference type="AlphaFoldDB" id="A0AAN7LFR7"/>
<organism evidence="1 2">
    <name type="scientific">Trapa natans</name>
    <name type="common">Water chestnut</name>
    <dbReference type="NCBI Taxonomy" id="22666"/>
    <lineage>
        <taxon>Eukaryota</taxon>
        <taxon>Viridiplantae</taxon>
        <taxon>Streptophyta</taxon>
        <taxon>Embryophyta</taxon>
        <taxon>Tracheophyta</taxon>
        <taxon>Spermatophyta</taxon>
        <taxon>Magnoliopsida</taxon>
        <taxon>eudicotyledons</taxon>
        <taxon>Gunneridae</taxon>
        <taxon>Pentapetalae</taxon>
        <taxon>rosids</taxon>
        <taxon>malvids</taxon>
        <taxon>Myrtales</taxon>
        <taxon>Lythraceae</taxon>
        <taxon>Trapa</taxon>
    </lineage>
</organism>
<reference evidence="1 2" key="1">
    <citation type="journal article" date="2023" name="Hortic Res">
        <title>Pangenome of water caltrop reveals structural variations and asymmetric subgenome divergence after allopolyploidization.</title>
        <authorList>
            <person name="Zhang X."/>
            <person name="Chen Y."/>
            <person name="Wang L."/>
            <person name="Yuan Y."/>
            <person name="Fang M."/>
            <person name="Shi L."/>
            <person name="Lu R."/>
            <person name="Comes H.P."/>
            <person name="Ma Y."/>
            <person name="Chen Y."/>
            <person name="Huang G."/>
            <person name="Zhou Y."/>
            <person name="Zheng Z."/>
            <person name="Qiu Y."/>
        </authorList>
    </citation>
    <scope>NUCLEOTIDE SEQUENCE [LARGE SCALE GENOMIC DNA]</scope>
    <source>
        <strain evidence="1">F231</strain>
    </source>
</reference>
<keyword evidence="2" id="KW-1185">Reference proteome</keyword>
<protein>
    <recommendedName>
        <fullName evidence="3">Cotton fiber protein</fullName>
    </recommendedName>
</protein>
<dbReference type="PANTHER" id="PTHR33265">
    <property type="entry name" value="AVR9/CF-9 RAPIDLY ELICITED PROTEIN-RELATED"/>
    <property type="match status" value="1"/>
</dbReference>
<sequence>MALHTGASPTIAKRLWGAVRVTMFMIRKGLVSKRKLIMDTNMMMKRGKVWRKTLTNLMFHHHHGGGFSSRGGYGLQEYEFSCSDSPTTPVFFRALKRKHAHSYFPCINPPPVTEEELVGEDDGGSGEYGMLVPKTPATSTFGYFHNASRAENAVQERLSPLVFSPFSVRVSDYSSEGESEWNESNRHVDDEAEEFIRRFYEQLRNQNTQLLQYQEGI</sequence>
<evidence type="ECO:0008006" key="3">
    <source>
        <dbReference type="Google" id="ProtNLM"/>
    </source>
</evidence>